<feature type="non-terminal residue" evidence="2">
    <location>
        <position position="217"/>
    </location>
</feature>
<reference evidence="2" key="1">
    <citation type="journal article" date="2021" name="Proc. Natl. Acad. Sci. U.S.A.">
        <title>Three genomes in the algal genus Volvox reveal the fate of a haploid sex-determining region after a transition to homothallism.</title>
        <authorList>
            <person name="Yamamoto K."/>
            <person name="Hamaji T."/>
            <person name="Kawai-Toyooka H."/>
            <person name="Matsuzaki R."/>
            <person name="Takahashi F."/>
            <person name="Nishimura Y."/>
            <person name="Kawachi M."/>
            <person name="Noguchi H."/>
            <person name="Minakuchi Y."/>
            <person name="Umen J.G."/>
            <person name="Toyoda A."/>
            <person name="Nozaki H."/>
        </authorList>
    </citation>
    <scope>NUCLEOTIDE SEQUENCE</scope>
    <source>
        <strain evidence="2">NIES-3785</strain>
    </source>
</reference>
<feature type="region of interest" description="Disordered" evidence="1">
    <location>
        <begin position="91"/>
        <end position="124"/>
    </location>
</feature>
<sequence>ERQQQEEQQEVQETAAAAAARRRRWATSLLAAHWLGRAVRGIGMAASEEEDVMLDAFRSGKLTRSSLELRLKIIAEAKNKAVAGALEAAGQPGLAATEEEEEEALAAVEGDREADAGDSGSGSRYDREYTGRVAYVTTWLVLQPPAAVCRAVAEAVVDRNAVVLRFHRRWVKETARRAHGAGLLSNTQLDELVRAVDAITPETLLSFLDGEAGRVEA</sequence>
<comment type="caution">
    <text evidence="2">The sequence shown here is derived from an EMBL/GenBank/DDBJ whole genome shotgun (WGS) entry which is preliminary data.</text>
</comment>
<evidence type="ECO:0000313" key="2">
    <source>
        <dbReference type="EMBL" id="GIM11209.1"/>
    </source>
</evidence>
<feature type="non-terminal residue" evidence="2">
    <location>
        <position position="1"/>
    </location>
</feature>
<evidence type="ECO:0000313" key="3">
    <source>
        <dbReference type="Proteomes" id="UP000722791"/>
    </source>
</evidence>
<name>A0A8J4GPA7_9CHLO</name>
<accession>A0A8J4GPA7</accession>
<proteinExistence type="predicted"/>
<evidence type="ECO:0000256" key="1">
    <source>
        <dbReference type="SAM" id="MobiDB-lite"/>
    </source>
</evidence>
<protein>
    <submittedName>
        <fullName evidence="2">Uncharacterized protein</fullName>
    </submittedName>
</protein>
<dbReference type="Proteomes" id="UP000722791">
    <property type="component" value="Unassembled WGS sequence"/>
</dbReference>
<dbReference type="AlphaFoldDB" id="A0A8J4GPA7"/>
<organism evidence="2 3">
    <name type="scientific">Volvox reticuliferus</name>
    <dbReference type="NCBI Taxonomy" id="1737510"/>
    <lineage>
        <taxon>Eukaryota</taxon>
        <taxon>Viridiplantae</taxon>
        <taxon>Chlorophyta</taxon>
        <taxon>core chlorophytes</taxon>
        <taxon>Chlorophyceae</taxon>
        <taxon>CS clade</taxon>
        <taxon>Chlamydomonadales</taxon>
        <taxon>Volvocaceae</taxon>
        <taxon>Volvox</taxon>
    </lineage>
</organism>
<gene>
    <name evidence="2" type="ORF">Vretimale_14758</name>
</gene>
<dbReference type="EMBL" id="BNCQ01000037">
    <property type="protein sequence ID" value="GIM11209.1"/>
    <property type="molecule type" value="Genomic_DNA"/>
</dbReference>